<dbReference type="GO" id="GO:0046872">
    <property type="term" value="F:metal ion binding"/>
    <property type="evidence" value="ECO:0007669"/>
    <property type="project" value="UniProtKB-KW"/>
</dbReference>
<dbReference type="CDD" id="cd01335">
    <property type="entry name" value="Radical_SAM"/>
    <property type="match status" value="1"/>
</dbReference>
<dbReference type="InterPro" id="IPR058240">
    <property type="entry name" value="rSAM_sf"/>
</dbReference>
<evidence type="ECO:0000256" key="5">
    <source>
        <dbReference type="ARBA" id="ARBA00023004"/>
    </source>
</evidence>
<proteinExistence type="predicted"/>
<evidence type="ECO:0000256" key="6">
    <source>
        <dbReference type="ARBA" id="ARBA00023014"/>
    </source>
</evidence>
<accession>A0A4R2LLE5</accession>
<dbReference type="PANTHER" id="PTHR30352:SF13">
    <property type="entry name" value="GLYCYL-RADICAL ENZYME ACTIVATING ENZYME YJJW-RELATED"/>
    <property type="match status" value="1"/>
</dbReference>
<dbReference type="PROSITE" id="PS51918">
    <property type="entry name" value="RADICAL_SAM"/>
    <property type="match status" value="1"/>
</dbReference>
<dbReference type="InterPro" id="IPR013785">
    <property type="entry name" value="Aldolase_TIM"/>
</dbReference>
<dbReference type="OrthoDB" id="9782387at2"/>
<evidence type="ECO:0000259" key="7">
    <source>
        <dbReference type="PROSITE" id="PS51918"/>
    </source>
</evidence>
<keyword evidence="2" id="KW-0004">4Fe-4S</keyword>
<evidence type="ECO:0000256" key="4">
    <source>
        <dbReference type="ARBA" id="ARBA00022723"/>
    </source>
</evidence>
<dbReference type="InterPro" id="IPR034457">
    <property type="entry name" value="Organic_radical-activating"/>
</dbReference>
<dbReference type="Pfam" id="PF04055">
    <property type="entry name" value="Radical_SAM"/>
    <property type="match status" value="1"/>
</dbReference>
<dbReference type="Gene3D" id="3.20.20.70">
    <property type="entry name" value="Aldolase class I"/>
    <property type="match status" value="1"/>
</dbReference>
<sequence length="231" mass="26327">MEIKGLAKTTLLDYPGHVAATLFVGNCQFKCPFCHNGSLVTKASQLPNIPLEEVYAFLEKRRGVLDGVCVTGGEPTFQPDLRELLYDIKSMGYLVKLDTNGYDPIQLDHLFKEGLVDYIAMDIKNSQEKYAKTVGRTDFDLTRIKLSVDLIRDSGLDYEFRTTVVRELHSIDDMYEIARWLEGSMAYYIQSYVASEDVIMPIFSSYSKDELMAIQALMKEYIPRVFLRGVD</sequence>
<organism evidence="8 9">
    <name type="scientific">Frisingicoccus caecimuris</name>
    <dbReference type="NCBI Taxonomy" id="1796636"/>
    <lineage>
        <taxon>Bacteria</taxon>
        <taxon>Bacillati</taxon>
        <taxon>Bacillota</taxon>
        <taxon>Clostridia</taxon>
        <taxon>Lachnospirales</taxon>
        <taxon>Lachnospiraceae</taxon>
        <taxon>Frisingicoccus</taxon>
    </lineage>
</organism>
<dbReference type="SFLD" id="SFLDG01094">
    <property type="entry name" value="Uncharacterised_Radical_SAM_Su"/>
    <property type="match status" value="1"/>
</dbReference>
<dbReference type="Proteomes" id="UP000295711">
    <property type="component" value="Unassembled WGS sequence"/>
</dbReference>
<dbReference type="SUPFAM" id="SSF102114">
    <property type="entry name" value="Radical SAM enzymes"/>
    <property type="match status" value="1"/>
</dbReference>
<dbReference type="NCBIfam" id="TIGR02495">
    <property type="entry name" value="NrdG2"/>
    <property type="match status" value="1"/>
</dbReference>
<evidence type="ECO:0000313" key="8">
    <source>
        <dbReference type="EMBL" id="TCO84260.1"/>
    </source>
</evidence>
<dbReference type="GO" id="GO:0051539">
    <property type="term" value="F:4 iron, 4 sulfur cluster binding"/>
    <property type="evidence" value="ECO:0007669"/>
    <property type="project" value="UniProtKB-KW"/>
</dbReference>
<dbReference type="SFLD" id="SFLDS00029">
    <property type="entry name" value="Radical_SAM"/>
    <property type="match status" value="1"/>
</dbReference>
<gene>
    <name evidence="8" type="ORF">EV212_10817</name>
</gene>
<dbReference type="RefSeq" id="WP_132091919.1">
    <property type="nucleotide sequence ID" value="NZ_JANKAQ010000009.1"/>
</dbReference>
<feature type="domain" description="Radical SAM core" evidence="7">
    <location>
        <begin position="12"/>
        <end position="224"/>
    </location>
</feature>
<reference evidence="8 9" key="1">
    <citation type="submission" date="2019-03" db="EMBL/GenBank/DDBJ databases">
        <title>Genomic Encyclopedia of Type Strains, Phase IV (KMG-IV): sequencing the most valuable type-strain genomes for metagenomic binning, comparative biology and taxonomic classification.</title>
        <authorList>
            <person name="Goeker M."/>
        </authorList>
    </citation>
    <scope>NUCLEOTIDE SEQUENCE [LARGE SCALE GENOMIC DNA]</scope>
    <source>
        <strain evidence="8 9">DSM 28559</strain>
    </source>
</reference>
<keyword evidence="8" id="KW-0670">Pyruvate</keyword>
<keyword evidence="4" id="KW-0479">Metal-binding</keyword>
<dbReference type="InterPro" id="IPR012840">
    <property type="entry name" value="NrdG2"/>
</dbReference>
<dbReference type="PANTHER" id="PTHR30352">
    <property type="entry name" value="PYRUVATE FORMATE-LYASE-ACTIVATING ENZYME"/>
    <property type="match status" value="1"/>
</dbReference>
<dbReference type="InterPro" id="IPR007197">
    <property type="entry name" value="rSAM"/>
</dbReference>
<name>A0A4R2LLE5_9FIRM</name>
<keyword evidence="5" id="KW-0408">Iron</keyword>
<dbReference type="GO" id="GO:0016829">
    <property type="term" value="F:lyase activity"/>
    <property type="evidence" value="ECO:0007669"/>
    <property type="project" value="UniProtKB-KW"/>
</dbReference>
<comment type="caution">
    <text evidence="8">The sequence shown here is derived from an EMBL/GenBank/DDBJ whole genome shotgun (WGS) entry which is preliminary data.</text>
</comment>
<dbReference type="EMBL" id="SLXA01000008">
    <property type="protein sequence ID" value="TCO84260.1"/>
    <property type="molecule type" value="Genomic_DNA"/>
</dbReference>
<keyword evidence="9" id="KW-1185">Reference proteome</keyword>
<dbReference type="AlphaFoldDB" id="A0A4R2LLE5"/>
<comment type="cofactor">
    <cofactor evidence="1">
        <name>[4Fe-4S] cluster</name>
        <dbReference type="ChEBI" id="CHEBI:49883"/>
    </cofactor>
</comment>
<keyword evidence="3" id="KW-0949">S-adenosyl-L-methionine</keyword>
<evidence type="ECO:0000256" key="1">
    <source>
        <dbReference type="ARBA" id="ARBA00001966"/>
    </source>
</evidence>
<keyword evidence="8" id="KW-0456">Lyase</keyword>
<evidence type="ECO:0000313" key="9">
    <source>
        <dbReference type="Proteomes" id="UP000295711"/>
    </source>
</evidence>
<evidence type="ECO:0000256" key="2">
    <source>
        <dbReference type="ARBA" id="ARBA00022485"/>
    </source>
</evidence>
<evidence type="ECO:0000256" key="3">
    <source>
        <dbReference type="ARBA" id="ARBA00022691"/>
    </source>
</evidence>
<protein>
    <submittedName>
        <fullName evidence="8">Pyruvate formate lyase activating enzyme</fullName>
    </submittedName>
</protein>
<keyword evidence="6" id="KW-0411">Iron-sulfur</keyword>